<dbReference type="InterPro" id="IPR014043">
    <property type="entry name" value="Acyl_transferase_dom"/>
</dbReference>
<keyword evidence="2" id="KW-0012">Acyltransferase</keyword>
<evidence type="ECO:0000313" key="5">
    <source>
        <dbReference type="Proteomes" id="UP000248333"/>
    </source>
</evidence>
<dbReference type="SUPFAM" id="SSF53901">
    <property type="entry name" value="Thiolase-like"/>
    <property type="match status" value="1"/>
</dbReference>
<dbReference type="Gene3D" id="1.10.1200.10">
    <property type="entry name" value="ACP-like"/>
    <property type="match status" value="1"/>
</dbReference>
<evidence type="ECO:0000259" key="3">
    <source>
        <dbReference type="PROSITE" id="PS52004"/>
    </source>
</evidence>
<dbReference type="Pfam" id="PF00550">
    <property type="entry name" value="PP-binding"/>
    <property type="match status" value="1"/>
</dbReference>
<dbReference type="Pfam" id="PF00698">
    <property type="entry name" value="Acyl_transf_1"/>
    <property type="match status" value="1"/>
</dbReference>
<dbReference type="Gene3D" id="3.30.70.3290">
    <property type="match status" value="1"/>
</dbReference>
<dbReference type="GO" id="GO:0006633">
    <property type="term" value="P:fatty acid biosynthetic process"/>
    <property type="evidence" value="ECO:0007669"/>
    <property type="project" value="TreeGrafter"/>
</dbReference>
<gene>
    <name evidence="4" type="ORF">C7C45_11205</name>
</gene>
<sequence>MSDPSLRDRLADALDMIERLRGELAAQRAEPIAVTGIGCRLPAAAEDPDAFWNDLVAGTDAIRPFPADRADSTAFYHPDPSVPGKAYTTDGGFLPDVTGFDPVPFRVSAAEAVGMDPQQRIALEVVWEALERAGIAADTLDGSRTGVFLGASTNDYVRLRQQLCPPAEIDGMQLLGENSFIAGRIAHTFGLRGPALVLDTSCSSSLMAVHLAVASLRRRECDLAVAGGVNVILSPYGFVLVSKARALSPSGRCHTFDAAADGYVRGEGCGVLVLKRLGDAVADGDDVVAVIRGTAAGHDGRASGISVPNGQAQQDVIRAALAEAGLRPDEVSYVEAHGTGTPLGDPIELRALDAVFHDRDRPLLVGSVKANIGHLEAAAGAAGLIKAALAVRHGVIPGHPHLRRPNPDVGWDEMPLQVPAGTVAWPVDGPRHAGVSSFGASGTNVHIVLSEPPERHRPAEPARGVHLLPLSARTRTALRQLAVRYAADLADDRGRTAADVCRTAAVGRSHQIYRLAVTGDTTSGLAGALASHLRDEPSPAVIARAAAPRHHRRVAFLFSGQGSQYAGAGRGLYQAEPVFRRAIDECADQMPDALGRPLVELLFDTADDELRQTRYAQPTLFCLEYATAELWRSWGVRPTVVLGHSVGELAAACIAGALELPDALRLVVARGAAMQEMAPGGMLAVRMAPDEVVELLAGLPERERMLVGIAAINAPGELVLSGDTAALATVRSALAAAGRWHRDLNVSHAFHSPLVDPVLDRLRDVAAGIRVRPPRVPLVSGVTGAVAGERELADPEYWARQARQPVRFHDGMRTIRELDHATFVETGPGRTLLGLGTKCLGVEHTWVASMRADADEPAEALRGLGELYVTGLPVDWSAVYAQVPAHTVALPTYSFERRSYSAFGTVAAAAEPAGGEPATNEPEPESEVLRKVAATTDRTERLELLRQYVYGSLEEALALPAGELTERSDLIELGFDSLMAVRLIDGYRRELHLEPGGVRPFFEVSAEFWHELLLDEFEKTGIEQGELA</sequence>
<dbReference type="RefSeq" id="WP_110563556.1">
    <property type="nucleotide sequence ID" value="NZ_PYBV01000013.1"/>
</dbReference>
<dbReference type="Pfam" id="PF00109">
    <property type="entry name" value="ketoacyl-synt"/>
    <property type="match status" value="1"/>
</dbReference>
<dbReference type="GO" id="GO:0004312">
    <property type="term" value="F:fatty acid synthase activity"/>
    <property type="evidence" value="ECO:0007669"/>
    <property type="project" value="TreeGrafter"/>
</dbReference>
<dbReference type="SMART" id="SM00827">
    <property type="entry name" value="PKS_AT"/>
    <property type="match status" value="1"/>
</dbReference>
<dbReference type="Gene3D" id="3.40.366.10">
    <property type="entry name" value="Malonyl-Coenzyme A Acyl Carrier Protein, domain 2"/>
    <property type="match status" value="1"/>
</dbReference>
<dbReference type="OrthoDB" id="3406074at2"/>
<reference evidence="4 5" key="1">
    <citation type="submission" date="2018-03" db="EMBL/GenBank/DDBJ databases">
        <title>Bioinformatic expansion and discovery of thiopeptide antibiotics.</title>
        <authorList>
            <person name="Schwalen C.J."/>
            <person name="Hudson G.A."/>
            <person name="Mitchell D.A."/>
        </authorList>
    </citation>
    <scope>NUCLEOTIDE SEQUENCE [LARGE SCALE GENOMIC DNA]</scope>
    <source>
        <strain evidence="4 5">NRRL 8041</strain>
    </source>
</reference>
<evidence type="ECO:0000256" key="2">
    <source>
        <dbReference type="ARBA" id="ARBA00023315"/>
    </source>
</evidence>
<dbReference type="Pfam" id="PF16197">
    <property type="entry name" value="KAsynt_C_assoc"/>
    <property type="match status" value="1"/>
</dbReference>
<dbReference type="SUPFAM" id="SSF55048">
    <property type="entry name" value="Probable ACP-binding domain of malonyl-CoA ACP transacylase"/>
    <property type="match status" value="1"/>
</dbReference>
<dbReference type="InterPro" id="IPR050091">
    <property type="entry name" value="PKS_NRPS_Biosynth_Enz"/>
</dbReference>
<dbReference type="InterPro" id="IPR020841">
    <property type="entry name" value="PKS_Beta-ketoAc_synthase_dom"/>
</dbReference>
<dbReference type="InterPro" id="IPR001227">
    <property type="entry name" value="Ac_transferase_dom_sf"/>
</dbReference>
<dbReference type="EMBL" id="PYBV01000013">
    <property type="protein sequence ID" value="PYC71590.1"/>
    <property type="molecule type" value="Genomic_DNA"/>
</dbReference>
<dbReference type="Gene3D" id="3.40.47.10">
    <property type="match status" value="1"/>
</dbReference>
<dbReference type="InterPro" id="IPR016036">
    <property type="entry name" value="Malonyl_transacylase_ACP-bd"/>
</dbReference>
<dbReference type="InterPro" id="IPR016035">
    <property type="entry name" value="Acyl_Trfase/lysoPLipase"/>
</dbReference>
<feature type="domain" description="Ketosynthase family 3 (KS3)" evidence="3">
    <location>
        <begin position="29"/>
        <end position="451"/>
    </location>
</feature>
<dbReference type="InterPro" id="IPR014031">
    <property type="entry name" value="Ketoacyl_synth_C"/>
</dbReference>
<dbReference type="InterPro" id="IPR014030">
    <property type="entry name" value="Ketoacyl_synth_N"/>
</dbReference>
<dbReference type="CDD" id="cd00833">
    <property type="entry name" value="PKS"/>
    <property type="match status" value="1"/>
</dbReference>
<name>A0A318NWT0_9ACTN</name>
<keyword evidence="1" id="KW-0808">Transferase</keyword>
<dbReference type="PANTHER" id="PTHR43775:SF51">
    <property type="entry name" value="INACTIVE PHENOLPHTHIOCEROL SYNTHESIS POLYKETIDE SYNTHASE TYPE I PKS1-RELATED"/>
    <property type="match status" value="1"/>
</dbReference>
<proteinExistence type="predicted"/>
<keyword evidence="5" id="KW-1185">Reference proteome</keyword>
<dbReference type="InterPro" id="IPR016039">
    <property type="entry name" value="Thiolase-like"/>
</dbReference>
<dbReference type="Pfam" id="PF02801">
    <property type="entry name" value="Ketoacyl-synt_C"/>
    <property type="match status" value="1"/>
</dbReference>
<dbReference type="PANTHER" id="PTHR43775">
    <property type="entry name" value="FATTY ACID SYNTHASE"/>
    <property type="match status" value="1"/>
</dbReference>
<dbReference type="SUPFAM" id="SSF52151">
    <property type="entry name" value="FabD/lysophospholipase-like"/>
    <property type="match status" value="1"/>
</dbReference>
<dbReference type="SMART" id="SM00825">
    <property type="entry name" value="PKS_KS"/>
    <property type="match status" value="1"/>
</dbReference>
<dbReference type="PROSITE" id="PS52004">
    <property type="entry name" value="KS3_2"/>
    <property type="match status" value="1"/>
</dbReference>
<organism evidence="4 5">
    <name type="scientific">Micromonospora arborensis</name>
    <dbReference type="NCBI Taxonomy" id="2116518"/>
    <lineage>
        <taxon>Bacteria</taxon>
        <taxon>Bacillati</taxon>
        <taxon>Actinomycetota</taxon>
        <taxon>Actinomycetes</taxon>
        <taxon>Micromonosporales</taxon>
        <taxon>Micromonosporaceae</taxon>
        <taxon>Micromonospora</taxon>
    </lineage>
</organism>
<dbReference type="SUPFAM" id="SSF47336">
    <property type="entry name" value="ACP-like"/>
    <property type="match status" value="1"/>
</dbReference>
<dbReference type="Proteomes" id="UP000248333">
    <property type="component" value="Unassembled WGS sequence"/>
</dbReference>
<evidence type="ECO:0000313" key="4">
    <source>
        <dbReference type="EMBL" id="PYC71590.1"/>
    </source>
</evidence>
<dbReference type="InterPro" id="IPR032821">
    <property type="entry name" value="PKS_assoc"/>
</dbReference>
<protein>
    <submittedName>
        <fullName evidence="4">Beta-ketoacyl synthase</fullName>
    </submittedName>
</protein>
<dbReference type="InterPro" id="IPR036736">
    <property type="entry name" value="ACP-like_sf"/>
</dbReference>
<dbReference type="AlphaFoldDB" id="A0A318NWT0"/>
<dbReference type="InterPro" id="IPR009081">
    <property type="entry name" value="PP-bd_ACP"/>
</dbReference>
<accession>A0A318NWT0</accession>
<dbReference type="FunFam" id="3.40.47.10:FF:000019">
    <property type="entry name" value="Polyketide synthase type I"/>
    <property type="match status" value="1"/>
</dbReference>
<comment type="caution">
    <text evidence="4">The sequence shown here is derived from an EMBL/GenBank/DDBJ whole genome shotgun (WGS) entry which is preliminary data.</text>
</comment>
<evidence type="ECO:0000256" key="1">
    <source>
        <dbReference type="ARBA" id="ARBA00022679"/>
    </source>
</evidence>